<dbReference type="SMART" id="SM00342">
    <property type="entry name" value="HTH_ARAC"/>
    <property type="match status" value="1"/>
</dbReference>
<dbReference type="SUPFAM" id="SSF51182">
    <property type="entry name" value="RmlC-like cupins"/>
    <property type="match status" value="1"/>
</dbReference>
<dbReference type="EMBL" id="JACHFE010000003">
    <property type="protein sequence ID" value="MBB5320950.1"/>
    <property type="molecule type" value="Genomic_DNA"/>
</dbReference>
<dbReference type="Proteomes" id="UP000591735">
    <property type="component" value="Unassembled WGS sequence"/>
</dbReference>
<evidence type="ECO:0000313" key="7">
    <source>
        <dbReference type="Proteomes" id="UP000591735"/>
    </source>
</evidence>
<dbReference type="PANTHER" id="PTHR46796">
    <property type="entry name" value="HTH-TYPE TRANSCRIPTIONAL ACTIVATOR RHAS-RELATED"/>
    <property type="match status" value="1"/>
</dbReference>
<evidence type="ECO:0000256" key="4">
    <source>
        <dbReference type="ARBA" id="ARBA00037345"/>
    </source>
</evidence>
<dbReference type="Pfam" id="PF12833">
    <property type="entry name" value="HTH_18"/>
    <property type="match status" value="1"/>
</dbReference>
<reference evidence="6 7" key="1">
    <citation type="submission" date="2020-08" db="EMBL/GenBank/DDBJ databases">
        <title>Genomic Encyclopedia of Type Strains, Phase IV (KMG-IV): sequencing the most valuable type-strain genomes for metagenomic binning, comparative biology and taxonomic classification.</title>
        <authorList>
            <person name="Goeker M."/>
        </authorList>
    </citation>
    <scope>NUCLEOTIDE SEQUENCE [LARGE SCALE GENOMIC DNA]</scope>
    <source>
        <strain evidence="6 7">DSM 22359</strain>
    </source>
</reference>
<dbReference type="InterPro" id="IPR018060">
    <property type="entry name" value="HTH_AraC"/>
</dbReference>
<dbReference type="PRINTS" id="PR00032">
    <property type="entry name" value="HTHARAC"/>
</dbReference>
<evidence type="ECO:0000256" key="1">
    <source>
        <dbReference type="ARBA" id="ARBA00023015"/>
    </source>
</evidence>
<keyword evidence="2 6" id="KW-0238">DNA-binding</keyword>
<sequence>MSHADISLHLRSYGDEGRTHAHDHHQIVLPLAGTLCLSVDAVEGEVSQQRAAIIPSGSAHGYAAPDENRFLVADVPEALVPALERLPFFVELDAPLVHYVQFLHSQLTGGGGSAHTQHQMLLLLIQLLQERHGSALDLDRRVAAAKQLLDERFREPVATGDLAAVAHLSARQLNDLFRQQVGMTPHQYLTELRMKESWRLLEQSDLSIQRVADAVGYSSLSHFSDRFRRHYGRSPGHFRRKQPPSG</sequence>
<dbReference type="InterPro" id="IPR009057">
    <property type="entry name" value="Homeodomain-like_sf"/>
</dbReference>
<dbReference type="GO" id="GO:0003700">
    <property type="term" value="F:DNA-binding transcription factor activity"/>
    <property type="evidence" value="ECO:0007669"/>
    <property type="project" value="InterPro"/>
</dbReference>
<dbReference type="InterPro" id="IPR050204">
    <property type="entry name" value="AraC_XylS_family_regulators"/>
</dbReference>
<dbReference type="AlphaFoldDB" id="A0A840UCE5"/>
<accession>A0A840UCE5</accession>
<comment type="function">
    <text evidence="4">Regulatory protein of the TOL plasmid xyl operons. XylS activates the xylXYZLTEGFJQKIH operon required for the degradation of toluene, m-xylene and p-xylene.</text>
</comment>
<keyword evidence="1" id="KW-0805">Transcription regulation</keyword>
<keyword evidence="3" id="KW-0804">Transcription</keyword>
<feature type="domain" description="HTH araC/xylS-type" evidence="5">
    <location>
        <begin position="143"/>
        <end position="241"/>
    </location>
</feature>
<evidence type="ECO:0000259" key="5">
    <source>
        <dbReference type="PROSITE" id="PS01124"/>
    </source>
</evidence>
<evidence type="ECO:0000256" key="2">
    <source>
        <dbReference type="ARBA" id="ARBA00023125"/>
    </source>
</evidence>
<dbReference type="SUPFAM" id="SSF46689">
    <property type="entry name" value="Homeodomain-like"/>
    <property type="match status" value="2"/>
</dbReference>
<proteinExistence type="predicted"/>
<dbReference type="RefSeq" id="WP_183701321.1">
    <property type="nucleotide sequence ID" value="NZ_JACHFE010000003.1"/>
</dbReference>
<dbReference type="InterPro" id="IPR020449">
    <property type="entry name" value="Tscrpt_reg_AraC-type_HTH"/>
</dbReference>
<keyword evidence="7" id="KW-1185">Reference proteome</keyword>
<dbReference type="InterPro" id="IPR014710">
    <property type="entry name" value="RmlC-like_jellyroll"/>
</dbReference>
<name>A0A840UCE5_9GAMM</name>
<comment type="caution">
    <text evidence="6">The sequence shown here is derived from an EMBL/GenBank/DDBJ whole genome shotgun (WGS) entry which is preliminary data.</text>
</comment>
<gene>
    <name evidence="6" type="ORF">HNR38_001436</name>
</gene>
<dbReference type="Gene3D" id="2.60.120.10">
    <property type="entry name" value="Jelly Rolls"/>
    <property type="match status" value="1"/>
</dbReference>
<evidence type="ECO:0000313" key="6">
    <source>
        <dbReference type="EMBL" id="MBB5320950.1"/>
    </source>
</evidence>
<dbReference type="PROSITE" id="PS01124">
    <property type="entry name" value="HTH_ARAC_FAMILY_2"/>
    <property type="match status" value="1"/>
</dbReference>
<protein>
    <submittedName>
        <fullName evidence="6">AraC-like DNA-binding protein</fullName>
    </submittedName>
</protein>
<organism evidence="6 7">
    <name type="scientific">Marinobacter oulmenensis</name>
    <dbReference type="NCBI Taxonomy" id="643747"/>
    <lineage>
        <taxon>Bacteria</taxon>
        <taxon>Pseudomonadati</taxon>
        <taxon>Pseudomonadota</taxon>
        <taxon>Gammaproteobacteria</taxon>
        <taxon>Pseudomonadales</taxon>
        <taxon>Marinobacteraceae</taxon>
        <taxon>Marinobacter</taxon>
    </lineage>
</organism>
<dbReference type="GO" id="GO:0043565">
    <property type="term" value="F:sequence-specific DNA binding"/>
    <property type="evidence" value="ECO:0007669"/>
    <property type="project" value="InterPro"/>
</dbReference>
<evidence type="ECO:0000256" key="3">
    <source>
        <dbReference type="ARBA" id="ARBA00023163"/>
    </source>
</evidence>
<dbReference type="PANTHER" id="PTHR46796:SF10">
    <property type="entry name" value="TRANSCRIPTIONAL ACTIVATOR FEAR"/>
    <property type="match status" value="1"/>
</dbReference>
<dbReference type="InterPro" id="IPR011051">
    <property type="entry name" value="RmlC_Cupin_sf"/>
</dbReference>
<dbReference type="Gene3D" id="1.10.10.60">
    <property type="entry name" value="Homeodomain-like"/>
    <property type="match status" value="2"/>
</dbReference>